<dbReference type="InterPro" id="IPR007451">
    <property type="entry name" value="HflD"/>
</dbReference>
<comment type="subcellular location">
    <subcellularLocation>
        <location evidence="4">Cytoplasm</location>
    </subcellularLocation>
    <subcellularLocation>
        <location evidence="4">Cell membrane</location>
        <topology evidence="4">Peripheral membrane protein</topology>
        <orientation evidence="4">Cytoplasmic side</orientation>
    </subcellularLocation>
</comment>
<evidence type="ECO:0000256" key="1">
    <source>
        <dbReference type="ARBA" id="ARBA00022475"/>
    </source>
</evidence>
<evidence type="ECO:0000256" key="2">
    <source>
        <dbReference type="ARBA" id="ARBA00022490"/>
    </source>
</evidence>
<dbReference type="Pfam" id="PF04356">
    <property type="entry name" value="DUF489"/>
    <property type="match status" value="1"/>
</dbReference>
<dbReference type="InterPro" id="IPR035932">
    <property type="entry name" value="HflD-like_sf"/>
</dbReference>
<dbReference type="EMBL" id="BMEO01000006">
    <property type="protein sequence ID" value="GGF95737.1"/>
    <property type="molecule type" value="Genomic_DNA"/>
</dbReference>
<dbReference type="RefSeq" id="WP_188365239.1">
    <property type="nucleotide sequence ID" value="NZ_BAABJF010000001.1"/>
</dbReference>
<dbReference type="GO" id="GO:0005886">
    <property type="term" value="C:plasma membrane"/>
    <property type="evidence" value="ECO:0007669"/>
    <property type="project" value="UniProtKB-SubCell"/>
</dbReference>
<organism evidence="5 6">
    <name type="scientific">Marinicella pacifica</name>
    <dbReference type="NCBI Taxonomy" id="1171543"/>
    <lineage>
        <taxon>Bacteria</taxon>
        <taxon>Pseudomonadati</taxon>
        <taxon>Pseudomonadota</taxon>
        <taxon>Gammaproteobacteria</taxon>
        <taxon>Lysobacterales</taxon>
        <taxon>Marinicellaceae</taxon>
        <taxon>Marinicella</taxon>
    </lineage>
</organism>
<dbReference type="SUPFAM" id="SSF101322">
    <property type="entry name" value="YcfC-like"/>
    <property type="match status" value="1"/>
</dbReference>
<evidence type="ECO:0000313" key="5">
    <source>
        <dbReference type="EMBL" id="GGF95737.1"/>
    </source>
</evidence>
<dbReference type="HAMAP" id="MF_00695">
    <property type="entry name" value="HflD_protein"/>
    <property type="match status" value="1"/>
</dbReference>
<comment type="similarity">
    <text evidence="4">Belongs to the HflD family.</text>
</comment>
<proteinExistence type="inferred from homology"/>
<accession>A0A917CQS1</accession>
<dbReference type="PANTHER" id="PTHR38100:SF1">
    <property type="entry name" value="HIGH FREQUENCY LYSOGENIZATION PROTEIN HFLD"/>
    <property type="match status" value="1"/>
</dbReference>
<keyword evidence="1 4" id="KW-1003">Cell membrane</keyword>
<keyword evidence="3 4" id="KW-0472">Membrane</keyword>
<evidence type="ECO:0000256" key="3">
    <source>
        <dbReference type="ARBA" id="ARBA00023136"/>
    </source>
</evidence>
<dbReference type="Gene3D" id="1.10.3890.10">
    <property type="entry name" value="HflD-like"/>
    <property type="match status" value="1"/>
</dbReference>
<dbReference type="Proteomes" id="UP000605253">
    <property type="component" value="Unassembled WGS sequence"/>
</dbReference>
<keyword evidence="2 4" id="KW-0963">Cytoplasm</keyword>
<comment type="caution">
    <text evidence="5">The sequence shown here is derived from an EMBL/GenBank/DDBJ whole genome shotgun (WGS) entry which is preliminary data.</text>
</comment>
<name>A0A917CQS1_9GAMM</name>
<dbReference type="GO" id="GO:0005737">
    <property type="term" value="C:cytoplasm"/>
    <property type="evidence" value="ECO:0007669"/>
    <property type="project" value="UniProtKB-SubCell"/>
</dbReference>
<dbReference type="NCBIfam" id="NF001246">
    <property type="entry name" value="PRK00218.1-2"/>
    <property type="match status" value="1"/>
</dbReference>
<sequence length="206" mass="23000">MRDQTIALAGVYQAAACAHELAQSGAVSRRDCFAGSIESLFVVNPESTPAVFNHDMNRLSLGLRTLIKSFNKDKAYLNVIKYVLTLLNLQSKLMLNEAMVKQIQHGIQQAQHLGQFDENEQAVIEILAATYSKTISQLQPRVVIAGQPYHLKNKEVTERIRAILLAGIRSAVLWKQVGGSHFQLLFKRKAHIQQAEQLLKQPLLSS</sequence>
<reference evidence="5" key="1">
    <citation type="journal article" date="2014" name="Int. J. Syst. Evol. Microbiol.">
        <title>Complete genome sequence of Corynebacterium casei LMG S-19264T (=DSM 44701T), isolated from a smear-ripened cheese.</title>
        <authorList>
            <consortium name="US DOE Joint Genome Institute (JGI-PGF)"/>
            <person name="Walter F."/>
            <person name="Albersmeier A."/>
            <person name="Kalinowski J."/>
            <person name="Ruckert C."/>
        </authorList>
    </citation>
    <scope>NUCLEOTIDE SEQUENCE</scope>
    <source>
        <strain evidence="5">CGMCC 1.12181</strain>
    </source>
</reference>
<protein>
    <recommendedName>
        <fullName evidence="4">High frequency lysogenization protein HflD homolog</fullName>
    </recommendedName>
</protein>
<keyword evidence="6" id="KW-1185">Reference proteome</keyword>
<reference evidence="5" key="2">
    <citation type="submission" date="2020-09" db="EMBL/GenBank/DDBJ databases">
        <authorList>
            <person name="Sun Q."/>
            <person name="Zhou Y."/>
        </authorList>
    </citation>
    <scope>NUCLEOTIDE SEQUENCE</scope>
    <source>
        <strain evidence="5">CGMCC 1.12181</strain>
    </source>
</reference>
<evidence type="ECO:0000313" key="6">
    <source>
        <dbReference type="Proteomes" id="UP000605253"/>
    </source>
</evidence>
<evidence type="ECO:0000256" key="4">
    <source>
        <dbReference type="HAMAP-Rule" id="MF_00695"/>
    </source>
</evidence>
<dbReference type="AlphaFoldDB" id="A0A917CQS1"/>
<dbReference type="PANTHER" id="PTHR38100">
    <property type="entry name" value="HIGH FREQUENCY LYSOGENIZATION PROTEIN HFLD"/>
    <property type="match status" value="1"/>
</dbReference>
<gene>
    <name evidence="4 5" type="primary">hflD</name>
    <name evidence="5" type="ORF">GCM10011365_16350</name>
</gene>